<feature type="compositionally biased region" description="Polar residues" evidence="1">
    <location>
        <begin position="47"/>
        <end position="57"/>
    </location>
</feature>
<evidence type="ECO:0000313" key="4">
    <source>
        <dbReference type="Proteomes" id="UP000324748"/>
    </source>
</evidence>
<feature type="region of interest" description="Disordered" evidence="1">
    <location>
        <begin position="1"/>
        <end position="57"/>
    </location>
</feature>
<evidence type="ECO:0000313" key="3">
    <source>
        <dbReference type="EMBL" id="KAA1104646.1"/>
    </source>
</evidence>
<sequence>MDTTQKVTRSKSSTRKDVEAHATNAVSADPPPQSRQDRSEGNDLSGKDTSSNQQTSTWIHRHVIAVLLLGVPYLLESSH</sequence>
<accession>A0A5B0PUL8</accession>
<dbReference type="Proteomes" id="UP000325313">
    <property type="component" value="Unassembled WGS sequence"/>
</dbReference>
<proteinExistence type="predicted"/>
<evidence type="ECO:0000313" key="5">
    <source>
        <dbReference type="Proteomes" id="UP000325313"/>
    </source>
</evidence>
<evidence type="ECO:0000313" key="2">
    <source>
        <dbReference type="EMBL" id="KAA1097217.1"/>
    </source>
</evidence>
<gene>
    <name evidence="3" type="ORF">PGT21_028978</name>
    <name evidence="2" type="ORF">PGTUg99_005041</name>
</gene>
<reference evidence="4 5" key="1">
    <citation type="submission" date="2019-05" db="EMBL/GenBank/DDBJ databases">
        <title>Emergence of the Ug99 lineage of the wheat stem rust pathogen through somatic hybridization.</title>
        <authorList>
            <person name="Li F."/>
            <person name="Upadhyaya N.M."/>
            <person name="Sperschneider J."/>
            <person name="Matny O."/>
            <person name="Nguyen-Phuc H."/>
            <person name="Mago R."/>
            <person name="Raley C."/>
            <person name="Miller M.E."/>
            <person name="Silverstein K.A.T."/>
            <person name="Henningsen E."/>
            <person name="Hirsch C.D."/>
            <person name="Visser B."/>
            <person name="Pretorius Z.A."/>
            <person name="Steffenson B.J."/>
            <person name="Schwessinger B."/>
            <person name="Dodds P.N."/>
            <person name="Figueroa M."/>
        </authorList>
    </citation>
    <scope>NUCLEOTIDE SEQUENCE [LARGE SCALE GENOMIC DNA]</scope>
    <source>
        <strain evidence="3">21-0</strain>
        <strain evidence="2 5">Ug99</strain>
    </source>
</reference>
<evidence type="ECO:0000256" key="1">
    <source>
        <dbReference type="SAM" id="MobiDB-lite"/>
    </source>
</evidence>
<organism evidence="3 4">
    <name type="scientific">Puccinia graminis f. sp. tritici</name>
    <dbReference type="NCBI Taxonomy" id="56615"/>
    <lineage>
        <taxon>Eukaryota</taxon>
        <taxon>Fungi</taxon>
        <taxon>Dikarya</taxon>
        <taxon>Basidiomycota</taxon>
        <taxon>Pucciniomycotina</taxon>
        <taxon>Pucciniomycetes</taxon>
        <taxon>Pucciniales</taxon>
        <taxon>Pucciniaceae</taxon>
        <taxon>Puccinia</taxon>
    </lineage>
</organism>
<dbReference type="AlphaFoldDB" id="A0A5B0PUL8"/>
<dbReference type="EMBL" id="VDEP01000349">
    <property type="protein sequence ID" value="KAA1097217.1"/>
    <property type="molecule type" value="Genomic_DNA"/>
</dbReference>
<dbReference type="EMBL" id="VSWC01000041">
    <property type="protein sequence ID" value="KAA1104646.1"/>
    <property type="molecule type" value="Genomic_DNA"/>
</dbReference>
<protein>
    <submittedName>
        <fullName evidence="3">Uncharacterized protein</fullName>
    </submittedName>
</protein>
<name>A0A5B0PUL8_PUCGR</name>
<dbReference type="Proteomes" id="UP000324748">
    <property type="component" value="Unassembled WGS sequence"/>
</dbReference>
<comment type="caution">
    <text evidence="3">The sequence shown here is derived from an EMBL/GenBank/DDBJ whole genome shotgun (WGS) entry which is preliminary data.</text>
</comment>
<keyword evidence="4" id="KW-1185">Reference proteome</keyword>